<feature type="transmembrane region" description="Helical" evidence="1">
    <location>
        <begin position="141"/>
        <end position="160"/>
    </location>
</feature>
<dbReference type="GeneID" id="94439870"/>
<dbReference type="STRING" id="1034346.GCA_000313565_00500"/>
<dbReference type="Proteomes" id="UP001276902">
    <property type="component" value="Unassembled WGS sequence"/>
</dbReference>
<evidence type="ECO:0000313" key="5">
    <source>
        <dbReference type="Proteomes" id="UP001276902"/>
    </source>
</evidence>
<keyword evidence="1" id="KW-0472">Membrane</keyword>
<dbReference type="EMBL" id="QJKH01000008">
    <property type="protein sequence ID" value="PXX78171.1"/>
    <property type="molecule type" value="Genomic_DNA"/>
</dbReference>
<name>A0A2V2F2M4_9FIRM</name>
<feature type="transmembrane region" description="Helical" evidence="1">
    <location>
        <begin position="117"/>
        <end position="135"/>
    </location>
</feature>
<dbReference type="GO" id="GO:0005886">
    <property type="term" value="C:plasma membrane"/>
    <property type="evidence" value="ECO:0007669"/>
    <property type="project" value="TreeGrafter"/>
</dbReference>
<feature type="transmembrane region" description="Helical" evidence="1">
    <location>
        <begin position="226"/>
        <end position="243"/>
    </location>
</feature>
<evidence type="ECO:0000313" key="4">
    <source>
        <dbReference type="Proteomes" id="UP000247612"/>
    </source>
</evidence>
<dbReference type="EMBL" id="JALDAW010000011">
    <property type="protein sequence ID" value="MDY5167388.1"/>
    <property type="molecule type" value="Genomic_DNA"/>
</dbReference>
<reference evidence="2" key="2">
    <citation type="submission" date="2022-03" db="EMBL/GenBank/DDBJ databases">
        <title>First case of bacteraemia caused by Dielma fastidiosa in a patient hospitalised with diverticulitis.</title>
        <authorList>
            <person name="Forman-Ankjaer B."/>
            <person name="Hvid-Jensen F."/>
            <person name="Kobel C.M."/>
            <person name="Greve T."/>
        </authorList>
    </citation>
    <scope>NUCLEOTIDE SEQUENCE</scope>
    <source>
        <strain evidence="2">AUH_DF_2021</strain>
    </source>
</reference>
<dbReference type="PANTHER" id="PTHR32502">
    <property type="entry name" value="N-ACETYLGALACTOSAMINE PERMEASE II COMPONENT-RELATED"/>
    <property type="match status" value="1"/>
</dbReference>
<dbReference type="OrthoDB" id="9795582at2"/>
<accession>A0A2V2F2M4</accession>
<dbReference type="RefSeq" id="WP_022936804.1">
    <property type="nucleotide sequence ID" value="NZ_BAABZA010000001.1"/>
</dbReference>
<feature type="transmembrane region" description="Helical" evidence="1">
    <location>
        <begin position="250"/>
        <end position="270"/>
    </location>
</feature>
<reference evidence="3 4" key="1">
    <citation type="submission" date="2018-05" db="EMBL/GenBank/DDBJ databases">
        <title>Genomic Encyclopedia of Type Strains, Phase IV (KMG-IV): sequencing the most valuable type-strain genomes for metagenomic binning, comparative biology and taxonomic classification.</title>
        <authorList>
            <person name="Goeker M."/>
        </authorList>
    </citation>
    <scope>NUCLEOTIDE SEQUENCE [LARGE SCALE GENOMIC DNA]</scope>
    <source>
        <strain evidence="3 4">JC118</strain>
    </source>
</reference>
<evidence type="ECO:0000256" key="1">
    <source>
        <dbReference type="SAM" id="Phobius"/>
    </source>
</evidence>
<keyword evidence="4" id="KW-1185">Reference proteome</keyword>
<organism evidence="2 5">
    <name type="scientific">Dielma fastidiosa</name>
    <dbReference type="NCBI Taxonomy" id="1034346"/>
    <lineage>
        <taxon>Bacteria</taxon>
        <taxon>Bacillati</taxon>
        <taxon>Bacillota</taxon>
        <taxon>Erysipelotrichia</taxon>
        <taxon>Erysipelotrichales</taxon>
        <taxon>Erysipelotrichaceae</taxon>
        <taxon>Dielma</taxon>
    </lineage>
</organism>
<dbReference type="PROSITE" id="PS51257">
    <property type="entry name" value="PROKAR_LIPOPROTEIN"/>
    <property type="match status" value="1"/>
</dbReference>
<dbReference type="GO" id="GO:0009401">
    <property type="term" value="P:phosphoenolpyruvate-dependent sugar phosphotransferase system"/>
    <property type="evidence" value="ECO:0007669"/>
    <property type="project" value="InterPro"/>
</dbReference>
<proteinExistence type="predicted"/>
<dbReference type="AlphaFoldDB" id="A0A2V2F2M4"/>
<evidence type="ECO:0000313" key="2">
    <source>
        <dbReference type="EMBL" id="MDY5167388.1"/>
    </source>
</evidence>
<evidence type="ECO:0000313" key="3">
    <source>
        <dbReference type="EMBL" id="PXX78171.1"/>
    </source>
</evidence>
<keyword evidence="1" id="KW-0812">Transmembrane</keyword>
<dbReference type="Proteomes" id="UP000247612">
    <property type="component" value="Unassembled WGS sequence"/>
</dbReference>
<dbReference type="PROSITE" id="PS51108">
    <property type="entry name" value="PTS_EIID"/>
    <property type="match status" value="1"/>
</dbReference>
<sequence length="271" mass="29713">MAKLEKSDLWRLFWSSQWFTVGCNNEKFESMGFTLSLIPIIEKLYSNEEDRKAAYLRHQEIFLTEAQCAKTVIGITAAMEERYANEGDIPVESIGAIKAAMMGPLAGIGDTLYHGTLRPIFAGIAVSLVAASGYTSPLGSILFFLIMGGIGQLINWFGIFKGYEKGVELVANIEEAGLIDKIRDYASVLGCIIMGGFSAVFVTINLGIEYNAGESVVNLQNTLDSMIPHLLPMTYTLFLYYLITKKKANPIVLMVITMVVGAIGYMLGIFA</sequence>
<dbReference type="Pfam" id="PF03613">
    <property type="entry name" value="EIID-AGA"/>
    <property type="match status" value="1"/>
</dbReference>
<protein>
    <submittedName>
        <fullName evidence="3">PTS system mannose-specific IID component/fructoselysine and glucoselysine-specific PTS system IID component</fullName>
    </submittedName>
    <submittedName>
        <fullName evidence="2">PTS system mannose/fructose/sorbose family transporter subunit IID</fullName>
    </submittedName>
</protein>
<keyword evidence="1" id="KW-1133">Transmembrane helix</keyword>
<gene>
    <name evidence="3" type="ORF">DES51_10898</name>
    <name evidence="2" type="ORF">MQE39_04545</name>
</gene>
<dbReference type="PANTHER" id="PTHR32502:SF23">
    <property type="entry name" value="TRANSPORT PROTEIN, PTS SYSTEM"/>
    <property type="match status" value="1"/>
</dbReference>
<feature type="transmembrane region" description="Helical" evidence="1">
    <location>
        <begin position="185"/>
        <end position="206"/>
    </location>
</feature>
<dbReference type="InterPro" id="IPR050303">
    <property type="entry name" value="GatZ_KbaZ_carbometab"/>
</dbReference>
<comment type="caution">
    <text evidence="2">The sequence shown here is derived from an EMBL/GenBank/DDBJ whole genome shotgun (WGS) entry which is preliminary data.</text>
</comment>
<dbReference type="InterPro" id="IPR004704">
    <property type="entry name" value="PTS_IID_man"/>
</dbReference>